<evidence type="ECO:0000256" key="1">
    <source>
        <dbReference type="ARBA" id="ARBA00006471"/>
    </source>
</evidence>
<dbReference type="Proteomes" id="UP000326354">
    <property type="component" value="Chromosome"/>
</dbReference>
<dbReference type="InterPro" id="IPR000630">
    <property type="entry name" value="Ribosomal_uS8"/>
</dbReference>
<evidence type="ECO:0000313" key="10">
    <source>
        <dbReference type="Proteomes" id="UP000326354"/>
    </source>
</evidence>
<keyword evidence="4 8" id="KW-0689">Ribosomal protein</keyword>
<keyword evidence="10" id="KW-1185">Reference proteome</keyword>
<proteinExistence type="inferred from homology"/>
<comment type="similarity">
    <text evidence="1 8">Belongs to the universal ribosomal protein uS8 family.</text>
</comment>
<keyword evidence="5 8" id="KW-0687">Ribonucleoprotein</keyword>
<dbReference type="InterPro" id="IPR035987">
    <property type="entry name" value="Ribosomal_uS8_sf"/>
</dbReference>
<protein>
    <recommendedName>
        <fullName evidence="6 8">Small ribosomal subunit protein uS8</fullName>
    </recommendedName>
</protein>
<accession>A0A5S9F4Y6</accession>
<gene>
    <name evidence="8" type="primary">rpsH</name>
    <name evidence="9" type="ORF">UABAM_03967</name>
</gene>
<dbReference type="GO" id="GO:0006412">
    <property type="term" value="P:translation"/>
    <property type="evidence" value="ECO:0007669"/>
    <property type="project" value="UniProtKB-UniRule"/>
</dbReference>
<evidence type="ECO:0000313" key="9">
    <source>
        <dbReference type="EMBL" id="BBM85593.1"/>
    </source>
</evidence>
<evidence type="ECO:0000256" key="7">
    <source>
        <dbReference type="ARBA" id="ARBA00046740"/>
    </source>
</evidence>
<dbReference type="FunFam" id="3.30.1490.10:FF:000001">
    <property type="entry name" value="30S ribosomal protein S8"/>
    <property type="match status" value="1"/>
</dbReference>
<keyword evidence="3 8" id="KW-0694">RNA-binding</keyword>
<evidence type="ECO:0000256" key="5">
    <source>
        <dbReference type="ARBA" id="ARBA00023274"/>
    </source>
</evidence>
<keyword evidence="2 8" id="KW-0699">rRNA-binding</keyword>
<dbReference type="RefSeq" id="WP_151969687.1">
    <property type="nucleotide sequence ID" value="NZ_AP019860.1"/>
</dbReference>
<dbReference type="GO" id="GO:0019843">
    <property type="term" value="F:rRNA binding"/>
    <property type="evidence" value="ECO:0007669"/>
    <property type="project" value="UniProtKB-UniRule"/>
</dbReference>
<dbReference type="EMBL" id="AP019860">
    <property type="protein sequence ID" value="BBM85593.1"/>
    <property type="molecule type" value="Genomic_DNA"/>
</dbReference>
<dbReference type="GO" id="GO:0003735">
    <property type="term" value="F:structural constituent of ribosome"/>
    <property type="evidence" value="ECO:0007669"/>
    <property type="project" value="InterPro"/>
</dbReference>
<dbReference type="GO" id="GO:1990904">
    <property type="term" value="C:ribonucleoprotein complex"/>
    <property type="evidence" value="ECO:0007669"/>
    <property type="project" value="UniProtKB-KW"/>
</dbReference>
<dbReference type="Gene3D" id="3.30.1370.30">
    <property type="match status" value="1"/>
</dbReference>
<dbReference type="AlphaFoldDB" id="A0A5S9F4Y6"/>
<dbReference type="Pfam" id="PF00410">
    <property type="entry name" value="Ribosomal_S8"/>
    <property type="match status" value="1"/>
</dbReference>
<evidence type="ECO:0000256" key="6">
    <source>
        <dbReference type="ARBA" id="ARBA00035258"/>
    </source>
</evidence>
<dbReference type="PANTHER" id="PTHR11758">
    <property type="entry name" value="40S RIBOSOMAL PROTEIN S15A"/>
    <property type="match status" value="1"/>
</dbReference>
<evidence type="ECO:0000256" key="3">
    <source>
        <dbReference type="ARBA" id="ARBA00022884"/>
    </source>
</evidence>
<dbReference type="GO" id="GO:0005840">
    <property type="term" value="C:ribosome"/>
    <property type="evidence" value="ECO:0007669"/>
    <property type="project" value="UniProtKB-KW"/>
</dbReference>
<dbReference type="Gene3D" id="3.30.1490.10">
    <property type="match status" value="1"/>
</dbReference>
<evidence type="ECO:0000256" key="2">
    <source>
        <dbReference type="ARBA" id="ARBA00022730"/>
    </source>
</evidence>
<dbReference type="OrthoDB" id="9802617at2"/>
<reference evidence="9 10" key="1">
    <citation type="submission" date="2019-08" db="EMBL/GenBank/DDBJ databases">
        <title>Complete genome sequence of Candidatus Uab amorphum.</title>
        <authorList>
            <person name="Shiratori T."/>
            <person name="Suzuki S."/>
            <person name="Kakizawa Y."/>
            <person name="Ishida K."/>
        </authorList>
    </citation>
    <scope>NUCLEOTIDE SEQUENCE [LARGE SCALE GENOMIC DNA]</scope>
    <source>
        <strain evidence="9 10">SRT547</strain>
    </source>
</reference>
<evidence type="ECO:0000256" key="4">
    <source>
        <dbReference type="ARBA" id="ARBA00022980"/>
    </source>
</evidence>
<dbReference type="HAMAP" id="MF_01302_B">
    <property type="entry name" value="Ribosomal_uS8_B"/>
    <property type="match status" value="1"/>
</dbReference>
<sequence>MRTDPIADMLTMIRNANAIYHKSVVVPHSRLKEGVVLKLKEAGFIKDYKVIEEQPQDKMEITLKYGPDGEHVIRQIARVSKPSRKIYRKVVDMKRVLGGQGINIVSTSKGILTDKQCREQKVGGEVLCVVW</sequence>
<organism evidence="9 10">
    <name type="scientific">Uabimicrobium amorphum</name>
    <dbReference type="NCBI Taxonomy" id="2596890"/>
    <lineage>
        <taxon>Bacteria</taxon>
        <taxon>Pseudomonadati</taxon>
        <taxon>Planctomycetota</taxon>
        <taxon>Candidatus Uabimicrobiia</taxon>
        <taxon>Candidatus Uabimicrobiales</taxon>
        <taxon>Candidatus Uabimicrobiaceae</taxon>
        <taxon>Candidatus Uabimicrobium</taxon>
    </lineage>
</organism>
<dbReference type="KEGG" id="uam:UABAM_03967"/>
<dbReference type="NCBIfam" id="NF001109">
    <property type="entry name" value="PRK00136.1"/>
    <property type="match status" value="1"/>
</dbReference>
<name>A0A5S9F4Y6_UABAM</name>
<comment type="subunit">
    <text evidence="7 8">Part of the 30S ribosomal subunit. Contacts proteins S5 and S12.</text>
</comment>
<dbReference type="FunFam" id="3.30.1370.30:FF:000002">
    <property type="entry name" value="30S ribosomal protein S8"/>
    <property type="match status" value="1"/>
</dbReference>
<dbReference type="GO" id="GO:0005737">
    <property type="term" value="C:cytoplasm"/>
    <property type="evidence" value="ECO:0007669"/>
    <property type="project" value="UniProtKB-ARBA"/>
</dbReference>
<evidence type="ECO:0000256" key="8">
    <source>
        <dbReference type="HAMAP-Rule" id="MF_01302"/>
    </source>
</evidence>
<dbReference type="SUPFAM" id="SSF56047">
    <property type="entry name" value="Ribosomal protein S8"/>
    <property type="match status" value="1"/>
</dbReference>
<comment type="function">
    <text evidence="8">One of the primary rRNA binding proteins, it binds directly to 16S rRNA central domain where it helps coordinate assembly of the platform of the 30S subunit.</text>
</comment>